<dbReference type="EMBL" id="KN832987">
    <property type="protein sequence ID" value="KIM84705.1"/>
    <property type="molecule type" value="Genomic_DNA"/>
</dbReference>
<sequence length="580" mass="65165">MEDKTIVQLIAIAIFIYVTSHLLSPPTPHKSPVLRSVAILVLGDIGRSPRMMYHAESFAKNDYETFLVGYPGSKPIPSLLSLPHIHFLYLSSPPKPLTHLPFLLSAPIKITLQIISVLSALLIRIPQPPEFILVQNPPSIPTLALVWLVGWLRGSKIIIDWHNLGYSILALKLGPDHLLVRISKWFEATFGRSAYAHLFVTNAMHDHLIKEWDLQGHKAVLHDRPPSHFRPTEPPEMHDLFLRLQKNPTLSSLHTFFPSYTLPYSTPFTTTTTSASSPTPRSQNPLRPIPSTSQTLSSPQTINPATPRPDRPALLITSTSWTPDEDFSLLIQALKLYEMRARVINRHRVGDGEGRKRVLPKVLMVVTGKGPLKERYMREVEMLQSGDGENEDRWEWVRCISLWLEAEDYPVLLGWPLTSNSSLEHRTLIPPNFHTGSADLGICLHSSSSALDLPMKIVDMFGCGLPVCALKFACLNELVKDGTNGLVFTSPAELSQQIERLLTSFPSPHGALANFRTSLLEMSRPSSTPFPTVDPSITTDTNIPGEGDHWEWNSWDDNWNKIVRPLVLRDANGYHDEWVM</sequence>
<dbReference type="PANTHER" id="PTHR13036">
    <property type="entry name" value="BETA1,4 MANNOSYLTRANSFERASE"/>
    <property type="match status" value="1"/>
</dbReference>
<dbReference type="GO" id="GO:0004578">
    <property type="term" value="F:chitobiosyldiphosphodolichol beta-mannosyltransferase activity"/>
    <property type="evidence" value="ECO:0007669"/>
    <property type="project" value="UniProtKB-EC"/>
</dbReference>
<keyword evidence="5" id="KW-0328">Glycosyltransferase</keyword>
<keyword evidence="14" id="KW-1185">Reference proteome</keyword>
<keyword evidence="7" id="KW-0812">Transmembrane</keyword>
<dbReference type="FunCoup" id="A0A0C3FKW6">
    <property type="interactions" value="583"/>
</dbReference>
<keyword evidence="6 13" id="KW-0808">Transferase</keyword>
<evidence type="ECO:0000256" key="6">
    <source>
        <dbReference type="ARBA" id="ARBA00022679"/>
    </source>
</evidence>
<evidence type="ECO:0000256" key="2">
    <source>
        <dbReference type="ARBA" id="ARBA00004922"/>
    </source>
</evidence>
<gene>
    <name evidence="13" type="ORF">PILCRDRAFT_6311</name>
</gene>
<proteinExistence type="predicted"/>
<dbReference type="STRING" id="765440.A0A0C3FKW6"/>
<dbReference type="SUPFAM" id="SSF53756">
    <property type="entry name" value="UDP-Glycosyltransferase/glycogen phosphorylase"/>
    <property type="match status" value="2"/>
</dbReference>
<comment type="pathway">
    <text evidence="2">Protein modification; protein glycosylation.</text>
</comment>
<evidence type="ECO:0000313" key="13">
    <source>
        <dbReference type="EMBL" id="KIM84705.1"/>
    </source>
</evidence>
<evidence type="ECO:0000256" key="5">
    <source>
        <dbReference type="ARBA" id="ARBA00022676"/>
    </source>
</evidence>
<reference evidence="14" key="2">
    <citation type="submission" date="2015-01" db="EMBL/GenBank/DDBJ databases">
        <title>Evolutionary Origins and Diversification of the Mycorrhizal Mutualists.</title>
        <authorList>
            <consortium name="DOE Joint Genome Institute"/>
            <consortium name="Mycorrhizal Genomics Consortium"/>
            <person name="Kohler A."/>
            <person name="Kuo A."/>
            <person name="Nagy L.G."/>
            <person name="Floudas D."/>
            <person name="Copeland A."/>
            <person name="Barry K.W."/>
            <person name="Cichocki N."/>
            <person name="Veneault-Fourrey C."/>
            <person name="LaButti K."/>
            <person name="Lindquist E.A."/>
            <person name="Lipzen A."/>
            <person name="Lundell T."/>
            <person name="Morin E."/>
            <person name="Murat C."/>
            <person name="Riley R."/>
            <person name="Ohm R."/>
            <person name="Sun H."/>
            <person name="Tunlid A."/>
            <person name="Henrissat B."/>
            <person name="Grigoriev I.V."/>
            <person name="Hibbett D.S."/>
            <person name="Martin F."/>
        </authorList>
    </citation>
    <scope>NUCLEOTIDE SEQUENCE [LARGE SCALE GENOMIC DNA]</scope>
    <source>
        <strain evidence="14">F 1598</strain>
    </source>
</reference>
<dbReference type="Gene3D" id="3.40.50.2000">
    <property type="entry name" value="Glycogen Phosphorylase B"/>
    <property type="match status" value="1"/>
</dbReference>
<dbReference type="Proteomes" id="UP000054166">
    <property type="component" value="Unassembled WGS sequence"/>
</dbReference>
<evidence type="ECO:0000313" key="14">
    <source>
        <dbReference type="Proteomes" id="UP000054166"/>
    </source>
</evidence>
<dbReference type="EC" id="2.4.1.142" evidence="3"/>
<evidence type="ECO:0000256" key="11">
    <source>
        <dbReference type="ARBA" id="ARBA00024899"/>
    </source>
</evidence>
<dbReference type="GO" id="GO:0005789">
    <property type="term" value="C:endoplasmic reticulum membrane"/>
    <property type="evidence" value="ECO:0007669"/>
    <property type="project" value="UniProtKB-SubCell"/>
</dbReference>
<evidence type="ECO:0000256" key="12">
    <source>
        <dbReference type="SAM" id="MobiDB-lite"/>
    </source>
</evidence>
<evidence type="ECO:0000256" key="7">
    <source>
        <dbReference type="ARBA" id="ARBA00022692"/>
    </source>
</evidence>
<dbReference type="PANTHER" id="PTHR13036:SF0">
    <property type="entry name" value="CHITOBIOSYLDIPHOSPHODOLICHOL BETA-MANNOSYLTRANSFERASE"/>
    <property type="match status" value="1"/>
</dbReference>
<evidence type="ECO:0000256" key="8">
    <source>
        <dbReference type="ARBA" id="ARBA00022824"/>
    </source>
</evidence>
<evidence type="ECO:0000256" key="10">
    <source>
        <dbReference type="ARBA" id="ARBA00023136"/>
    </source>
</evidence>
<organism evidence="13 14">
    <name type="scientific">Piloderma croceum (strain F 1598)</name>
    <dbReference type="NCBI Taxonomy" id="765440"/>
    <lineage>
        <taxon>Eukaryota</taxon>
        <taxon>Fungi</taxon>
        <taxon>Dikarya</taxon>
        <taxon>Basidiomycota</taxon>
        <taxon>Agaricomycotina</taxon>
        <taxon>Agaricomycetes</taxon>
        <taxon>Agaricomycetidae</taxon>
        <taxon>Atheliales</taxon>
        <taxon>Atheliaceae</taxon>
        <taxon>Piloderma</taxon>
    </lineage>
</organism>
<feature type="compositionally biased region" description="Low complexity" evidence="12">
    <location>
        <begin position="289"/>
        <end position="302"/>
    </location>
</feature>
<keyword evidence="9" id="KW-1133">Transmembrane helix</keyword>
<feature type="compositionally biased region" description="Low complexity" evidence="12">
    <location>
        <begin position="269"/>
        <end position="280"/>
    </location>
</feature>
<accession>A0A0C3FKW6</accession>
<name>A0A0C3FKW6_PILCF</name>
<comment type="subcellular location">
    <subcellularLocation>
        <location evidence="1">Endoplasmic reticulum membrane</location>
        <topology evidence="1">Single-pass membrane protein</topology>
    </subcellularLocation>
</comment>
<feature type="region of interest" description="Disordered" evidence="12">
    <location>
        <begin position="269"/>
        <end position="313"/>
    </location>
</feature>
<evidence type="ECO:0000256" key="9">
    <source>
        <dbReference type="ARBA" id="ARBA00022989"/>
    </source>
</evidence>
<evidence type="ECO:0000256" key="1">
    <source>
        <dbReference type="ARBA" id="ARBA00004389"/>
    </source>
</evidence>
<keyword evidence="10" id="KW-0472">Membrane</keyword>
<evidence type="ECO:0000256" key="4">
    <source>
        <dbReference type="ARBA" id="ARBA00015841"/>
    </source>
</evidence>
<dbReference type="OrthoDB" id="614844at2759"/>
<evidence type="ECO:0000256" key="3">
    <source>
        <dbReference type="ARBA" id="ARBA00012611"/>
    </source>
</evidence>
<dbReference type="InterPro" id="IPR026051">
    <property type="entry name" value="ALG1-like"/>
</dbReference>
<comment type="function">
    <text evidence="11">Participates in the formation of the lipid-linked precursor oligosaccharide for N-glycosylation. Involved in assembling the dolichol-pyrophosphate-GlcNAc(2)-Man(5) intermediate on the cytoplasmic surface of the ER.</text>
</comment>
<protein>
    <recommendedName>
        <fullName evidence="4">Chitobiosyldiphosphodolichol beta-mannosyltransferase</fullName>
        <ecNumber evidence="3">2.4.1.142</ecNumber>
    </recommendedName>
</protein>
<dbReference type="InParanoid" id="A0A0C3FKW6"/>
<keyword evidence="8" id="KW-0256">Endoplasmic reticulum</keyword>
<reference evidence="13 14" key="1">
    <citation type="submission" date="2014-04" db="EMBL/GenBank/DDBJ databases">
        <authorList>
            <consortium name="DOE Joint Genome Institute"/>
            <person name="Kuo A."/>
            <person name="Tarkka M."/>
            <person name="Buscot F."/>
            <person name="Kohler A."/>
            <person name="Nagy L.G."/>
            <person name="Floudas D."/>
            <person name="Copeland A."/>
            <person name="Barry K.W."/>
            <person name="Cichocki N."/>
            <person name="Veneault-Fourrey C."/>
            <person name="LaButti K."/>
            <person name="Lindquist E.A."/>
            <person name="Lipzen A."/>
            <person name="Lundell T."/>
            <person name="Morin E."/>
            <person name="Murat C."/>
            <person name="Sun H."/>
            <person name="Tunlid A."/>
            <person name="Henrissat B."/>
            <person name="Grigoriev I.V."/>
            <person name="Hibbett D.S."/>
            <person name="Martin F."/>
            <person name="Nordberg H.P."/>
            <person name="Cantor M.N."/>
            <person name="Hua S.X."/>
        </authorList>
    </citation>
    <scope>NUCLEOTIDE SEQUENCE [LARGE SCALE GENOMIC DNA]</scope>
    <source>
        <strain evidence="13 14">F 1598</strain>
    </source>
</reference>
<dbReference type="AlphaFoldDB" id="A0A0C3FKW6"/>
<dbReference type="Pfam" id="PF13692">
    <property type="entry name" value="Glyco_trans_1_4"/>
    <property type="match status" value="1"/>
</dbReference>
<dbReference type="HOGENOM" id="CLU_012079_1_1_1"/>